<organism evidence="5 6">
    <name type="scientific">Ranitomeya imitator</name>
    <name type="common">mimic poison frog</name>
    <dbReference type="NCBI Taxonomy" id="111125"/>
    <lineage>
        <taxon>Eukaryota</taxon>
        <taxon>Metazoa</taxon>
        <taxon>Chordata</taxon>
        <taxon>Craniata</taxon>
        <taxon>Vertebrata</taxon>
        <taxon>Euteleostomi</taxon>
        <taxon>Amphibia</taxon>
        <taxon>Batrachia</taxon>
        <taxon>Anura</taxon>
        <taxon>Neobatrachia</taxon>
        <taxon>Hyloidea</taxon>
        <taxon>Dendrobatidae</taxon>
        <taxon>Dendrobatinae</taxon>
        <taxon>Ranitomeya</taxon>
    </lineage>
</organism>
<protein>
    <submittedName>
        <fullName evidence="5">Uncharacterized protein</fullName>
    </submittedName>
</protein>
<dbReference type="Pfam" id="PF02709">
    <property type="entry name" value="Glyco_transf_7C"/>
    <property type="match status" value="1"/>
</dbReference>
<keyword evidence="2" id="KW-1015">Disulfide bond</keyword>
<dbReference type="EMBL" id="CAUEEQ010039292">
    <property type="protein sequence ID" value="CAJ0954896.1"/>
    <property type="molecule type" value="Genomic_DNA"/>
</dbReference>
<feature type="non-terminal residue" evidence="5">
    <location>
        <position position="227"/>
    </location>
</feature>
<feature type="domain" description="Galactosyltransferase C-terminal" evidence="3">
    <location>
        <begin position="93"/>
        <end position="160"/>
    </location>
</feature>
<dbReference type="InterPro" id="IPR029044">
    <property type="entry name" value="Nucleotide-diphossugar_trans"/>
</dbReference>
<evidence type="ECO:0000259" key="3">
    <source>
        <dbReference type="Pfam" id="PF02709"/>
    </source>
</evidence>
<evidence type="ECO:0000313" key="5">
    <source>
        <dbReference type="EMBL" id="CAJ0954896.1"/>
    </source>
</evidence>
<feature type="domain" description="Tc1-like transposase DDE" evidence="4">
    <location>
        <begin position="3"/>
        <end position="53"/>
    </location>
</feature>
<dbReference type="Proteomes" id="UP001176940">
    <property type="component" value="Unassembled WGS sequence"/>
</dbReference>
<evidence type="ECO:0000256" key="2">
    <source>
        <dbReference type="ARBA" id="ARBA00023157"/>
    </source>
</evidence>
<evidence type="ECO:0000256" key="1">
    <source>
        <dbReference type="ARBA" id="ARBA00022679"/>
    </source>
</evidence>
<proteinExistence type="predicted"/>
<reference evidence="5" key="1">
    <citation type="submission" date="2023-07" db="EMBL/GenBank/DDBJ databases">
        <authorList>
            <person name="Stuckert A."/>
        </authorList>
    </citation>
    <scope>NUCLEOTIDE SEQUENCE</scope>
</reference>
<dbReference type="PANTHER" id="PTHR11675">
    <property type="entry name" value="N-ACETYLGALACTOSAMINYLTRANSFERASE"/>
    <property type="match status" value="1"/>
</dbReference>
<comment type="caution">
    <text evidence="5">The sequence shown here is derived from an EMBL/GenBank/DDBJ whole genome shotgun (WGS) entry which is preliminary data.</text>
</comment>
<dbReference type="Pfam" id="PF13358">
    <property type="entry name" value="DDE_3"/>
    <property type="match status" value="1"/>
</dbReference>
<dbReference type="PANTHER" id="PTHR11675:SF7">
    <property type="entry name" value="POLYPEPTIDE N-ACETYLGALACTOSAMINYLTRANSFERASE 4"/>
    <property type="match status" value="1"/>
</dbReference>
<evidence type="ECO:0000313" key="6">
    <source>
        <dbReference type="Proteomes" id="UP001176940"/>
    </source>
</evidence>
<dbReference type="SUPFAM" id="SSF53448">
    <property type="entry name" value="Nucleotide-diphospho-sugar transferases"/>
    <property type="match status" value="1"/>
</dbReference>
<dbReference type="Gene3D" id="3.90.550.10">
    <property type="entry name" value="Spore Coat Polysaccharide Biosynthesis Protein SpsA, Chain A"/>
    <property type="match status" value="1"/>
</dbReference>
<name>A0ABN9LZE0_9NEOB</name>
<accession>A0ABN9LZE0</accession>
<gene>
    <name evidence="5" type="ORF">RIMI_LOCUS14914708</name>
</gene>
<dbReference type="InterPro" id="IPR027791">
    <property type="entry name" value="Galactosyl_T_C"/>
</dbReference>
<keyword evidence="6" id="KW-1185">Reference proteome</keyword>
<dbReference type="InterPro" id="IPR038717">
    <property type="entry name" value="Tc1-like_DDE_dom"/>
</dbReference>
<keyword evidence="1" id="KW-0808">Transferase</keyword>
<sequence length="227" mass="25960">MHDNAPSHSANNISESLAAMGIKGDKLVVWPPSSPDFNPIENLWSIIQHKIYEGGWQFTSKQQLWEAILTSCKDVQAETLQKLTSSMDARIVKVISKKGSYVNMSPTMAGGLFAVSKKYFEYLGTYDMGMEVWGGENLELSFRVWQCGGTLEIHPCSHVGHVFPKKAPYARPNFLQNTARAAEVWMDGYKEHFYNRNPPARKEKYGDISDRQLLRERLQCENFDWYL</sequence>
<evidence type="ECO:0000259" key="4">
    <source>
        <dbReference type="Pfam" id="PF13358"/>
    </source>
</evidence>